<keyword evidence="1" id="KW-0472">Membrane</keyword>
<comment type="caution">
    <text evidence="3">The sequence shown here is derived from an EMBL/GenBank/DDBJ whole genome shotgun (WGS) entry which is preliminary data.</text>
</comment>
<evidence type="ECO:0000259" key="2">
    <source>
        <dbReference type="Pfam" id="PF08241"/>
    </source>
</evidence>
<dbReference type="Pfam" id="PF08241">
    <property type="entry name" value="Methyltransf_11"/>
    <property type="match status" value="1"/>
</dbReference>
<organism evidence="3 4">
    <name type="scientific">Pyxidicoccus fallax</name>
    <dbReference type="NCBI Taxonomy" id="394095"/>
    <lineage>
        <taxon>Bacteria</taxon>
        <taxon>Pseudomonadati</taxon>
        <taxon>Myxococcota</taxon>
        <taxon>Myxococcia</taxon>
        <taxon>Myxococcales</taxon>
        <taxon>Cystobacterineae</taxon>
        <taxon>Myxococcaceae</taxon>
        <taxon>Pyxidicoccus</taxon>
    </lineage>
</organism>
<dbReference type="EMBL" id="JABBJJ010000021">
    <property type="protein sequence ID" value="NMO14580.1"/>
    <property type="molecule type" value="Genomic_DNA"/>
</dbReference>
<feature type="transmembrane region" description="Helical" evidence="1">
    <location>
        <begin position="243"/>
        <end position="268"/>
    </location>
</feature>
<dbReference type="GO" id="GO:0008757">
    <property type="term" value="F:S-adenosylmethionine-dependent methyltransferase activity"/>
    <property type="evidence" value="ECO:0007669"/>
    <property type="project" value="InterPro"/>
</dbReference>
<dbReference type="Proteomes" id="UP000518300">
    <property type="component" value="Unassembled WGS sequence"/>
</dbReference>
<feature type="transmembrane region" description="Helical" evidence="1">
    <location>
        <begin position="133"/>
        <end position="151"/>
    </location>
</feature>
<proteinExistence type="predicted"/>
<feature type="transmembrane region" description="Helical" evidence="1">
    <location>
        <begin position="75"/>
        <end position="95"/>
    </location>
</feature>
<accession>A0A848L6I7</accession>
<sequence length="522" mass="57653">MSGVGLAIANSLDTFHQYNIPGDVSGLLEHAPPASLALCIALVVAITIVNLTGRYLKWMVLLRAGHVLAPSRKLFLAFLASFVGNLTPFYVLYALRVAPLRERFMRALALLAADLATDAVAIALLAAFASYSLLGGALAVFVAGAFALALLPTKSRERRIGVVPMAISLLFAQGFAVLIWGVTGASLWITLRTFGVEIALPESLRIYAASHVQGVASLTQPGFLLVGRGMIELLVQAGVAAEVAVFSAALVRAFTYWLVILAALGAILHIRRRLGRGTEAANHFDLIAEEYKDNVPEHIRLRLLNRKIELNLSHLPKDRYVRGIDAGCGQGWYLKEMLSRGYLVEGIDYSENQIKQARKYLGPDANLVRQGSISQLPFEDASQDFVYAVNVIHHLPDVERQQQAFQEVRRVLRPGGRFVVHEMNVTNPLFRFYMSYIFPLIKDIDDGTEVWLKETTGPLSEGWTLVKTEYRTFLPDFVPQFAYRRLWGVEQCLERNRHAAPFSAHVTFVLEKAGGPEAAASK</sequence>
<dbReference type="PANTHER" id="PTHR43591:SF24">
    <property type="entry name" value="2-METHOXY-6-POLYPRENYL-1,4-BENZOQUINOL METHYLASE, MITOCHONDRIAL"/>
    <property type="match status" value="1"/>
</dbReference>
<dbReference type="InterPro" id="IPR013216">
    <property type="entry name" value="Methyltransf_11"/>
</dbReference>
<dbReference type="AlphaFoldDB" id="A0A848L6I7"/>
<dbReference type="InterPro" id="IPR029063">
    <property type="entry name" value="SAM-dependent_MTases_sf"/>
</dbReference>
<dbReference type="Gene3D" id="3.40.50.150">
    <property type="entry name" value="Vaccinia Virus protein VP39"/>
    <property type="match status" value="1"/>
</dbReference>
<evidence type="ECO:0000313" key="3">
    <source>
        <dbReference type="EMBL" id="NMO14580.1"/>
    </source>
</evidence>
<protein>
    <submittedName>
        <fullName evidence="3">Methyltransferase domain-containing protein</fullName>
    </submittedName>
</protein>
<feature type="domain" description="Methyltransferase type 11" evidence="2">
    <location>
        <begin position="325"/>
        <end position="420"/>
    </location>
</feature>
<feature type="transmembrane region" description="Helical" evidence="1">
    <location>
        <begin position="163"/>
        <end position="189"/>
    </location>
</feature>
<dbReference type="GO" id="GO:0032259">
    <property type="term" value="P:methylation"/>
    <property type="evidence" value="ECO:0007669"/>
    <property type="project" value="UniProtKB-KW"/>
</dbReference>
<name>A0A848L6I7_9BACT</name>
<dbReference type="SUPFAM" id="SSF53335">
    <property type="entry name" value="S-adenosyl-L-methionine-dependent methyltransferases"/>
    <property type="match status" value="1"/>
</dbReference>
<keyword evidence="3" id="KW-0808">Transferase</keyword>
<keyword evidence="1" id="KW-1133">Transmembrane helix</keyword>
<evidence type="ECO:0000256" key="1">
    <source>
        <dbReference type="SAM" id="Phobius"/>
    </source>
</evidence>
<reference evidence="3 4" key="1">
    <citation type="submission" date="2020-04" db="EMBL/GenBank/DDBJ databases">
        <title>Draft genome of Pyxidicoccus fallax type strain.</title>
        <authorList>
            <person name="Whitworth D.E."/>
        </authorList>
    </citation>
    <scope>NUCLEOTIDE SEQUENCE [LARGE SCALE GENOMIC DNA]</scope>
    <source>
        <strain evidence="3 4">DSM 14698</strain>
    </source>
</reference>
<evidence type="ECO:0000313" key="4">
    <source>
        <dbReference type="Proteomes" id="UP000518300"/>
    </source>
</evidence>
<feature type="transmembrane region" description="Helical" evidence="1">
    <location>
        <begin position="36"/>
        <end position="55"/>
    </location>
</feature>
<gene>
    <name evidence="3" type="ORF">HG543_06860</name>
</gene>
<keyword evidence="4" id="KW-1185">Reference proteome</keyword>
<keyword evidence="3" id="KW-0489">Methyltransferase</keyword>
<dbReference type="PANTHER" id="PTHR43591">
    <property type="entry name" value="METHYLTRANSFERASE"/>
    <property type="match status" value="1"/>
</dbReference>
<dbReference type="CDD" id="cd02440">
    <property type="entry name" value="AdoMet_MTases"/>
    <property type="match status" value="1"/>
</dbReference>
<keyword evidence="1" id="KW-0812">Transmembrane</keyword>